<feature type="transmembrane region" description="Helical" evidence="1">
    <location>
        <begin position="155"/>
        <end position="179"/>
    </location>
</feature>
<keyword evidence="1" id="KW-0812">Transmembrane</keyword>
<name>A0A8S9R9P7_BRACR</name>
<reference evidence="2" key="1">
    <citation type="submission" date="2019-12" db="EMBL/GenBank/DDBJ databases">
        <title>Genome sequencing and annotation of Brassica cretica.</title>
        <authorList>
            <person name="Studholme D.J."/>
            <person name="Sarris P."/>
        </authorList>
    </citation>
    <scope>NUCLEOTIDE SEQUENCE</scope>
    <source>
        <strain evidence="2">PFS-109/04</strain>
        <tissue evidence="2">Leaf</tissue>
    </source>
</reference>
<keyword evidence="1" id="KW-0472">Membrane</keyword>
<accession>A0A8S9R9P7</accession>
<comment type="caution">
    <text evidence="2">The sequence shown here is derived from an EMBL/GenBank/DDBJ whole genome shotgun (WGS) entry which is preliminary data.</text>
</comment>
<proteinExistence type="predicted"/>
<evidence type="ECO:0000313" key="2">
    <source>
        <dbReference type="EMBL" id="KAF3560350.1"/>
    </source>
</evidence>
<dbReference type="Proteomes" id="UP000712600">
    <property type="component" value="Unassembled WGS sequence"/>
</dbReference>
<keyword evidence="1" id="KW-1133">Transmembrane helix</keyword>
<protein>
    <submittedName>
        <fullName evidence="2">Uncharacterized protein</fullName>
    </submittedName>
</protein>
<dbReference type="AlphaFoldDB" id="A0A8S9R9P7"/>
<gene>
    <name evidence="2" type="ORF">F2Q69_00010913</name>
</gene>
<sequence>MSNNDLNCKITLAKSRFVNSLVLSKKQLSGVVVFSWRVWCCCMDDVSFWGLVVLPFEVTWTMYKALLSDGTTFAVKHLSTLASPPDLMNTIHILPLPLGSYVVTQLPLSNLKSPLVFTNFEKPGWFAILEREITKNSTWLLFLVSLDMSNNDLNAGVFGAAAWMLLRFWGLVVLSFEVYKEKRSRLTKGGVSSLATWTTYKVLLPDGTTLVVKHFSTLVAPPPDLMNTRHVLSLPLGSFVDTKLPLSNLKSPLVFTNFEKPRWSYEMETTCVL</sequence>
<organism evidence="2 3">
    <name type="scientific">Brassica cretica</name>
    <name type="common">Mustard</name>
    <dbReference type="NCBI Taxonomy" id="69181"/>
    <lineage>
        <taxon>Eukaryota</taxon>
        <taxon>Viridiplantae</taxon>
        <taxon>Streptophyta</taxon>
        <taxon>Embryophyta</taxon>
        <taxon>Tracheophyta</taxon>
        <taxon>Spermatophyta</taxon>
        <taxon>Magnoliopsida</taxon>
        <taxon>eudicotyledons</taxon>
        <taxon>Gunneridae</taxon>
        <taxon>Pentapetalae</taxon>
        <taxon>rosids</taxon>
        <taxon>malvids</taxon>
        <taxon>Brassicales</taxon>
        <taxon>Brassicaceae</taxon>
        <taxon>Brassiceae</taxon>
        <taxon>Brassica</taxon>
    </lineage>
</organism>
<evidence type="ECO:0000313" key="3">
    <source>
        <dbReference type="Proteomes" id="UP000712600"/>
    </source>
</evidence>
<dbReference type="EMBL" id="QGKX02000996">
    <property type="protein sequence ID" value="KAF3560350.1"/>
    <property type="molecule type" value="Genomic_DNA"/>
</dbReference>
<evidence type="ECO:0000256" key="1">
    <source>
        <dbReference type="SAM" id="Phobius"/>
    </source>
</evidence>